<reference evidence="4 5" key="1">
    <citation type="submission" date="2019-11" db="EMBL/GenBank/DDBJ databases">
        <authorList>
            <person name="Holert J."/>
        </authorList>
    </citation>
    <scope>NUCLEOTIDE SEQUENCE [LARGE SCALE GENOMIC DNA]</scope>
    <source>
        <strain evidence="3">BC3_2A</strain>
        <strain evidence="2">SB11_1A</strain>
    </source>
</reference>
<protein>
    <recommendedName>
        <fullName evidence="1">Glycosyl transferase family 25 domain-containing protein</fullName>
    </recommendedName>
</protein>
<feature type="domain" description="Glycosyl transferase family 25" evidence="1">
    <location>
        <begin position="9"/>
        <end position="180"/>
    </location>
</feature>
<evidence type="ECO:0000313" key="4">
    <source>
        <dbReference type="Proteomes" id="UP000435877"/>
    </source>
</evidence>
<dbReference type="InterPro" id="IPR002654">
    <property type="entry name" value="Glyco_trans_25"/>
</dbReference>
<dbReference type="OrthoDB" id="9816113at2"/>
<organism evidence="2 4">
    <name type="scientific">Zhongshania aliphaticivorans</name>
    <dbReference type="NCBI Taxonomy" id="1470434"/>
    <lineage>
        <taxon>Bacteria</taxon>
        <taxon>Pseudomonadati</taxon>
        <taxon>Pseudomonadota</taxon>
        <taxon>Gammaproteobacteria</taxon>
        <taxon>Cellvibrionales</taxon>
        <taxon>Spongiibacteraceae</taxon>
        <taxon>Zhongshania</taxon>
    </lineage>
</organism>
<dbReference type="EMBL" id="CACSIK010000003">
    <property type="protein sequence ID" value="CAA0111639.1"/>
    <property type="molecule type" value="Genomic_DNA"/>
</dbReference>
<dbReference type="RefSeq" id="WP_159270087.1">
    <property type="nucleotide sequence ID" value="NZ_CACSIK010000003.1"/>
</dbReference>
<evidence type="ECO:0000259" key="1">
    <source>
        <dbReference type="Pfam" id="PF01755"/>
    </source>
</evidence>
<dbReference type="Proteomes" id="UP000439591">
    <property type="component" value="Unassembled WGS sequence"/>
</dbReference>
<gene>
    <name evidence="2" type="ORF">IHBHHGIJ_03320</name>
    <name evidence="3" type="ORF">KFEGEMFD_03533</name>
</gene>
<proteinExistence type="predicted"/>
<dbReference type="EMBL" id="CACSIM010000006">
    <property type="protein sequence ID" value="CAA0118734.1"/>
    <property type="molecule type" value="Genomic_DNA"/>
</dbReference>
<dbReference type="Pfam" id="PF01755">
    <property type="entry name" value="Glyco_transf_25"/>
    <property type="match status" value="1"/>
</dbReference>
<evidence type="ECO:0000313" key="2">
    <source>
        <dbReference type="EMBL" id="CAA0111639.1"/>
    </source>
</evidence>
<keyword evidence="4" id="KW-1185">Reference proteome</keyword>
<sequence length="266" mass="30613">MDKNYLCRVISLDKEAENTRKLLADLEAQGVAADVYAAVDGRKDRPALQQGEYFRDTLAMIRHGKRLTNSELGCYLSHYRAVKDAYNRGYEYLCLFEDDVVVEPQFGDVFRVLLDKNLDMVRLMSLKLRRRKVLEPLAEPHCLVRQERGGLGAQSYLLSRIGMKKFIDYGCAIYEPVDKVFDHFFLFDLNVFAVEPHVAYELMHETSVAKRADILVAGPSLLHKLAFHPVKLWFSLCRHIYLFRHRHAFSGAEMADASVGKTTRKH</sequence>
<dbReference type="Proteomes" id="UP000435877">
    <property type="component" value="Unassembled WGS sequence"/>
</dbReference>
<dbReference type="AlphaFoldDB" id="A0A5S9Q408"/>
<dbReference type="CDD" id="cd06532">
    <property type="entry name" value="Glyco_transf_25"/>
    <property type="match status" value="1"/>
</dbReference>
<accession>A0A5S9Q408</accession>
<name>A0A5S9Q408_9GAMM</name>
<evidence type="ECO:0000313" key="5">
    <source>
        <dbReference type="Proteomes" id="UP000439591"/>
    </source>
</evidence>
<evidence type="ECO:0000313" key="3">
    <source>
        <dbReference type="EMBL" id="CAA0118734.1"/>
    </source>
</evidence>